<keyword evidence="4" id="KW-1185">Reference proteome</keyword>
<dbReference type="PANTHER" id="PTHR35004:SF7">
    <property type="entry name" value="INTEGRASE PROTEIN"/>
    <property type="match status" value="1"/>
</dbReference>
<dbReference type="GO" id="GO:0015074">
    <property type="term" value="P:DNA integration"/>
    <property type="evidence" value="ECO:0007669"/>
    <property type="project" value="InterPro"/>
</dbReference>
<dbReference type="PANTHER" id="PTHR35004">
    <property type="entry name" value="TRANSPOSASE RV3428C-RELATED"/>
    <property type="match status" value="1"/>
</dbReference>
<dbReference type="Gene3D" id="3.30.420.10">
    <property type="entry name" value="Ribonuclease H-like superfamily/Ribonuclease H"/>
    <property type="match status" value="1"/>
</dbReference>
<name>A0A238HI36_9NEIS</name>
<protein>
    <submittedName>
        <fullName evidence="2">Integrase core domain protein</fullName>
    </submittedName>
</protein>
<reference evidence="3 4" key="2">
    <citation type="submission" date="2017-06" db="EMBL/GenBank/DDBJ databases">
        <authorList>
            <person name="Kim H.J."/>
            <person name="Triplett B.A."/>
        </authorList>
    </citation>
    <scope>NUCLEOTIDE SEQUENCE [LARGE SCALE GENOMIC DNA]</scope>
    <source>
        <strain evidence="3">Kingella_eburonensis</strain>
    </source>
</reference>
<evidence type="ECO:0000313" key="2">
    <source>
        <dbReference type="EMBL" id="SMQ13151.1"/>
    </source>
</evidence>
<evidence type="ECO:0000313" key="4">
    <source>
        <dbReference type="Proteomes" id="UP000215450"/>
    </source>
</evidence>
<organism evidence="2">
    <name type="scientific">Kingella negevensis</name>
    <dbReference type="NCBI Taxonomy" id="1522312"/>
    <lineage>
        <taxon>Bacteria</taxon>
        <taxon>Pseudomonadati</taxon>
        <taxon>Pseudomonadota</taxon>
        <taxon>Betaproteobacteria</taxon>
        <taxon>Neisseriales</taxon>
        <taxon>Neisseriaceae</taxon>
        <taxon>Kingella</taxon>
    </lineage>
</organism>
<dbReference type="EMBL" id="FXUV01000048">
    <property type="protein sequence ID" value="SMQ13151.1"/>
    <property type="molecule type" value="Genomic_DNA"/>
</dbReference>
<reference evidence="2" key="1">
    <citation type="submission" date="2017-05" db="EMBL/GenBank/DDBJ databases">
        <authorList>
            <person name="Song R."/>
            <person name="Chenine A.L."/>
            <person name="Ruprecht R.M."/>
        </authorList>
    </citation>
    <scope>NUCLEOTIDE SEQUENCE</scope>
    <source>
        <strain evidence="2">Kingella_eburonensis</strain>
    </source>
</reference>
<dbReference type="PROSITE" id="PS50994">
    <property type="entry name" value="INTEGRASE"/>
    <property type="match status" value="1"/>
</dbReference>
<feature type="domain" description="Integrase catalytic" evidence="1">
    <location>
        <begin position="149"/>
        <end position="351"/>
    </location>
</feature>
<evidence type="ECO:0000259" key="1">
    <source>
        <dbReference type="PROSITE" id="PS50994"/>
    </source>
</evidence>
<dbReference type="SUPFAM" id="SSF53098">
    <property type="entry name" value="Ribonuclease H-like"/>
    <property type="match status" value="1"/>
</dbReference>
<sequence>MNAVLNERLNAIATQLGKLPHGGKTPFLQAEAEKLGMSVAKLYKELERVMVKPQRKRRADAGKTALELKDAQMISAVLMETMRKNGKRLMTVERAVEILIANKEIDPVRVDKETGECFTLSTSTIVRGLRLYKLHPDQLLQPAPVTSMQSLHPNHVWQIDASLCVLFYLPVSGKDTGLRMMNADEFYKNKPKNVVKIEQDRVWRYVVTDHCSGCLFVWYVFGGENSENLCETFIQAMQPKAERLQDPFCGVPVNVMLDPGSANTGHGFKHLNKQLGVNVIINKVGNPRAKGQVENGNNLVETQFESGLRMVRISSIEQLQGLANRWMRYFNGQKIHSRHGMSRYKAWQKIMPEQLIIPPPTEYCRELVLSKPEERKVNPDLTIDFGGRKYDVRNVPFVLVGEKITVAKNPWKQFSAQVQRWDVDGKETWLEVPELMVNEFGFREDAAVIGQEYKAHADTPAQTNAKELDKLAMGADTLEQAEHNRKAKALPFGGRIDPFVHQEQVLEANKNVGYMPKRGQQMDYNKMDVRAAMLNEFELRKIMKQRVDEMGFDWATALQRLKDEYPNGAPESELETVFAHITRPKLNLISRTGTDG</sequence>
<dbReference type="InterPro" id="IPR001584">
    <property type="entry name" value="Integrase_cat-core"/>
</dbReference>
<dbReference type="OrthoDB" id="371334at2"/>
<dbReference type="InterPro" id="IPR036397">
    <property type="entry name" value="RNaseH_sf"/>
</dbReference>
<dbReference type="GO" id="GO:0003676">
    <property type="term" value="F:nucleic acid binding"/>
    <property type="evidence" value="ECO:0007669"/>
    <property type="project" value="InterPro"/>
</dbReference>
<dbReference type="InterPro" id="IPR012337">
    <property type="entry name" value="RNaseH-like_sf"/>
</dbReference>
<evidence type="ECO:0000313" key="3">
    <source>
        <dbReference type="EMBL" id="SNB80938.1"/>
    </source>
</evidence>
<accession>A0A238HI36</accession>
<dbReference type="Proteomes" id="UP000215450">
    <property type="component" value="Unassembled WGS sequence"/>
</dbReference>
<gene>
    <name evidence="2" type="ORF">KEBURONENSIS_01893</name>
    <name evidence="3" type="ORF">KEBURONENSIS_01907</name>
</gene>
<dbReference type="EMBL" id="FXUV02000053">
    <property type="protein sequence ID" value="SNB80938.1"/>
    <property type="molecule type" value="Genomic_DNA"/>
</dbReference>
<dbReference type="AlphaFoldDB" id="A0A238HI36"/>
<dbReference type="RefSeq" id="WP_095063174.1">
    <property type="nucleotide sequence ID" value="NZ_FXUV02000053.1"/>
</dbReference>
<proteinExistence type="predicted"/>